<feature type="region of interest" description="Disordered" evidence="1">
    <location>
        <begin position="277"/>
        <end position="300"/>
    </location>
</feature>
<dbReference type="AlphaFoldDB" id="A0A7J6N0S6"/>
<evidence type="ECO:0000256" key="1">
    <source>
        <dbReference type="SAM" id="MobiDB-lite"/>
    </source>
</evidence>
<feature type="region of interest" description="Disordered" evidence="1">
    <location>
        <begin position="1"/>
        <end position="43"/>
    </location>
</feature>
<comment type="caution">
    <text evidence="2">The sequence shown here is derived from an EMBL/GenBank/DDBJ whole genome shotgun (WGS) entry which is preliminary data.</text>
</comment>
<sequence>MSGGRKSVKRRKVGLAEEDEGLPSAGGQRAGPVSSMTEEGKKRARLSLLQDSIRPSTQRSYSTSVQQYERLFGKLTENSPVSKETIQDYIIWLVDKDSINGDTLKKYVTAVKTVSTIRSGRVLSAEDEKVVERAVEGGCNRLMHRARSVKKAPALAAEAVAGLVRMTPSKGSRDEEVRDAALTAIMLVLRFESIIKMRRDAIECDLQPGLLLVRIELGPTKTRLAERRETQCLQPYACDKSFCVAHRLRRIAIEGPPESPVFGEGADAGVVSDKNAGVADPFGDSTFLSSDGRDLAPPNR</sequence>
<evidence type="ECO:0000313" key="3">
    <source>
        <dbReference type="Proteomes" id="UP000574390"/>
    </source>
</evidence>
<name>A0A7J6N0S6_PEROL</name>
<dbReference type="EMBL" id="JABANM010038274">
    <property type="protein sequence ID" value="KAF4677508.1"/>
    <property type="molecule type" value="Genomic_DNA"/>
</dbReference>
<evidence type="ECO:0000313" key="2">
    <source>
        <dbReference type="EMBL" id="KAF4677508.1"/>
    </source>
</evidence>
<accession>A0A7J6N0S6</accession>
<feature type="compositionally biased region" description="Basic residues" evidence="1">
    <location>
        <begin position="1"/>
        <end position="13"/>
    </location>
</feature>
<proteinExistence type="predicted"/>
<reference evidence="2 3" key="1">
    <citation type="submission" date="2020-04" db="EMBL/GenBank/DDBJ databases">
        <title>Perkinsus olseni comparative genomics.</title>
        <authorList>
            <person name="Bogema D.R."/>
        </authorList>
    </citation>
    <scope>NUCLEOTIDE SEQUENCE [LARGE SCALE GENOMIC DNA]</scope>
    <source>
        <strain evidence="2">ATCC PRA-205</strain>
    </source>
</reference>
<protein>
    <recommendedName>
        <fullName evidence="4">Core-binding (CB) domain-containing protein</fullName>
    </recommendedName>
</protein>
<organism evidence="2 3">
    <name type="scientific">Perkinsus olseni</name>
    <name type="common">Perkinsus atlanticus</name>
    <dbReference type="NCBI Taxonomy" id="32597"/>
    <lineage>
        <taxon>Eukaryota</taxon>
        <taxon>Sar</taxon>
        <taxon>Alveolata</taxon>
        <taxon>Perkinsozoa</taxon>
        <taxon>Perkinsea</taxon>
        <taxon>Perkinsida</taxon>
        <taxon>Perkinsidae</taxon>
        <taxon>Perkinsus</taxon>
    </lineage>
</organism>
<dbReference type="Proteomes" id="UP000574390">
    <property type="component" value="Unassembled WGS sequence"/>
</dbReference>
<gene>
    <name evidence="2" type="ORF">FOZ62_012889</name>
</gene>
<evidence type="ECO:0008006" key="4">
    <source>
        <dbReference type="Google" id="ProtNLM"/>
    </source>
</evidence>
<feature type="non-terminal residue" evidence="2">
    <location>
        <position position="1"/>
    </location>
</feature>